<feature type="region of interest" description="Disordered" evidence="6">
    <location>
        <begin position="113"/>
        <end position="142"/>
    </location>
</feature>
<dbReference type="PANTHER" id="PTHR11903:SF37">
    <property type="entry name" value="PSI-PRODUCING OXYGENASE A"/>
    <property type="match status" value="1"/>
</dbReference>
<evidence type="ECO:0000256" key="2">
    <source>
        <dbReference type="ARBA" id="ARBA00022964"/>
    </source>
</evidence>
<dbReference type="InterPro" id="IPR019791">
    <property type="entry name" value="Haem_peroxidase_animal"/>
</dbReference>
<dbReference type="GO" id="GO:0004497">
    <property type="term" value="F:monooxygenase activity"/>
    <property type="evidence" value="ECO:0007669"/>
    <property type="project" value="InterPro"/>
</dbReference>
<feature type="binding site" description="axial binding residue" evidence="5">
    <location>
        <position position="381"/>
    </location>
    <ligand>
        <name>heme b</name>
        <dbReference type="ChEBI" id="CHEBI:60344"/>
    </ligand>
    <ligandPart>
        <name>Fe</name>
        <dbReference type="ChEBI" id="CHEBI:18248"/>
    </ligandPart>
</feature>
<evidence type="ECO:0000256" key="4">
    <source>
        <dbReference type="ARBA" id="ARBA00023004"/>
    </source>
</evidence>
<accession>A0A0D2Q1F6</accession>
<dbReference type="Pfam" id="PF03098">
    <property type="entry name" value="An_peroxidase"/>
    <property type="match status" value="1"/>
</dbReference>
<feature type="region of interest" description="Disordered" evidence="6">
    <location>
        <begin position="7"/>
        <end position="27"/>
    </location>
</feature>
<dbReference type="OMA" id="EFNMIYR"/>
<evidence type="ECO:0008006" key="9">
    <source>
        <dbReference type="Google" id="ProtNLM"/>
    </source>
</evidence>
<gene>
    <name evidence="7" type="ORF">HYPSUDRAFT_64946</name>
</gene>
<dbReference type="AlphaFoldDB" id="A0A0D2Q1F6"/>
<dbReference type="GO" id="GO:0016705">
    <property type="term" value="F:oxidoreductase activity, acting on paired donors, with incorporation or reduction of molecular oxygen"/>
    <property type="evidence" value="ECO:0007669"/>
    <property type="project" value="InterPro"/>
</dbReference>
<keyword evidence="4 5" id="KW-0408">Iron</keyword>
<dbReference type="PROSITE" id="PS50292">
    <property type="entry name" value="PEROXIDASE_3"/>
    <property type="match status" value="1"/>
</dbReference>
<evidence type="ECO:0000313" key="8">
    <source>
        <dbReference type="Proteomes" id="UP000054270"/>
    </source>
</evidence>
<dbReference type="Gene3D" id="1.10.640.10">
    <property type="entry name" value="Haem peroxidase domain superfamily, animal type"/>
    <property type="match status" value="1"/>
</dbReference>
<keyword evidence="2" id="KW-0223">Dioxygenase</keyword>
<keyword evidence="3" id="KW-0560">Oxidoreductase</keyword>
<dbReference type="OrthoDB" id="823504at2759"/>
<dbReference type="GO" id="GO:0004601">
    <property type="term" value="F:peroxidase activity"/>
    <property type="evidence" value="ECO:0007669"/>
    <property type="project" value="InterPro"/>
</dbReference>
<feature type="compositionally biased region" description="Basic and acidic residues" evidence="6">
    <location>
        <begin position="10"/>
        <end position="27"/>
    </location>
</feature>
<dbReference type="InterPro" id="IPR050783">
    <property type="entry name" value="Oxylipin_biosynth_metab"/>
</dbReference>
<reference evidence="8" key="1">
    <citation type="submission" date="2014-04" db="EMBL/GenBank/DDBJ databases">
        <title>Evolutionary Origins and Diversification of the Mycorrhizal Mutualists.</title>
        <authorList>
            <consortium name="DOE Joint Genome Institute"/>
            <consortium name="Mycorrhizal Genomics Consortium"/>
            <person name="Kohler A."/>
            <person name="Kuo A."/>
            <person name="Nagy L.G."/>
            <person name="Floudas D."/>
            <person name="Copeland A."/>
            <person name="Barry K.W."/>
            <person name="Cichocki N."/>
            <person name="Veneault-Fourrey C."/>
            <person name="LaButti K."/>
            <person name="Lindquist E.A."/>
            <person name="Lipzen A."/>
            <person name="Lundell T."/>
            <person name="Morin E."/>
            <person name="Murat C."/>
            <person name="Riley R."/>
            <person name="Ohm R."/>
            <person name="Sun H."/>
            <person name="Tunlid A."/>
            <person name="Henrissat B."/>
            <person name="Grigoriev I.V."/>
            <person name="Hibbett D.S."/>
            <person name="Martin F."/>
        </authorList>
    </citation>
    <scope>NUCLEOTIDE SEQUENCE [LARGE SCALE GENOMIC DNA]</scope>
    <source>
        <strain evidence="8">FD-334 SS-4</strain>
    </source>
</reference>
<dbReference type="SUPFAM" id="SSF48113">
    <property type="entry name" value="Heme-dependent peroxidases"/>
    <property type="match status" value="1"/>
</dbReference>
<protein>
    <recommendedName>
        <fullName evidence="9">Heme peroxidase</fullName>
    </recommendedName>
</protein>
<evidence type="ECO:0000256" key="5">
    <source>
        <dbReference type="PIRSR" id="PIRSR619791-2"/>
    </source>
</evidence>
<dbReference type="SUPFAM" id="SSF48264">
    <property type="entry name" value="Cytochrome P450"/>
    <property type="match status" value="1"/>
</dbReference>
<dbReference type="PRINTS" id="PR00457">
    <property type="entry name" value="ANPEROXIDASE"/>
</dbReference>
<sequence length="1070" mass="120025">MASFIRRITQRGDHGSQTEPADDRDLVSERESWDTVIKRPIGRQSEIPKLLEAVRGVLSGGDMDDRKMLLEHLIVNISRTPTDSGASLNVQQFLISLLYRDLPHPPSGYVGLPRVRTAAPPPEAPRRKYAFRSPDGSNYSQASPTMGMAGSAYAQYVPSTNNSPKTALPDPGLVFDTLLKRDRFVSHPSGISSMFFAFANLISHTVFNTDYVNPHINKASSYLDLSILYGSSQNDINSVRRKDGTGQLWDDVFADSRLLVMPPASCALLVLFCRNHNFIAQRLLNINESGTYITNLNAPQTMLQRFRQDEEIFNRARLVNCGYFTNILLGDYVGTILGLVRDQCSWRLNPLITMRDSDHAFTPIGEGNVSSIEFNLLYRWHSTLSKEDERWFDANTSKGCGRKPEEASLTPKEFEDIARKMMREQSSNPPRTWTFDGLKRQGPDNMGPFADADLARILQNATNSRARAFGARGVPEALRVAELMAIEQSRKWGTCSLNEFRSFLGLMPYNSFAEWNPDPQVHNAAASLYRDIDSLELYVGLQAEDTKPVIPGNGLCSGYTISRALLANVICLIRGDRFMTVGLTPRNLTAWGYRDCQFDTEDGSFGGLLTRLLFRALPDHYPQRSTYAHFPFMQPEFVRAMFGGDRVDQLLKYDWTRPHARPEVISVGTFATVKRILENPGVYTPLFESKLFTVVQPFFVLRSASVPSSRIKSAATGKSKNDMEAANANDDGFNFATRTNELSRAIFSRSSEIGRAFNKERVLSLINFKSIAHIGRANIYYVDIIRDVIALLPIHWISEVTGLPLKTNVNLHGIWSEYAISEKFANISEYIYLDFDPVNDWRLREGSQDSVRECIEIIKGNIENIRKNSSPHPVVKKLWEEHGLRRGCTPSEFSSQLFAAVVPTATLYSQALSNVIDFYLEDDMQDVRENIARMAKSGEDKSADIMVYVYEALRLRPITAGFYFTATQDDSTVGIRTGEIAYTNLIEANINHDSVLVGLDHGFFIPAFFEATIPAVLGAIFSLKDLKRGPGNSGKLSSFREESRGVKKVLYPSQRGLVSPWAESLILQST</sequence>
<keyword evidence="5" id="KW-0349">Heme</keyword>
<dbReference type="InterPro" id="IPR010255">
    <property type="entry name" value="Haem_peroxidase_sf"/>
</dbReference>
<evidence type="ECO:0000313" key="7">
    <source>
        <dbReference type="EMBL" id="KJA25365.1"/>
    </source>
</evidence>
<keyword evidence="8" id="KW-1185">Reference proteome</keyword>
<evidence type="ECO:0000256" key="6">
    <source>
        <dbReference type="SAM" id="MobiDB-lite"/>
    </source>
</evidence>
<dbReference type="GO" id="GO:0020037">
    <property type="term" value="F:heme binding"/>
    <property type="evidence" value="ECO:0007669"/>
    <property type="project" value="InterPro"/>
</dbReference>
<dbReference type="GO" id="GO:0006631">
    <property type="term" value="P:fatty acid metabolic process"/>
    <property type="evidence" value="ECO:0007669"/>
    <property type="project" value="UniProtKB-ARBA"/>
</dbReference>
<dbReference type="GO" id="GO:0005506">
    <property type="term" value="F:iron ion binding"/>
    <property type="evidence" value="ECO:0007669"/>
    <property type="project" value="InterPro"/>
</dbReference>
<dbReference type="STRING" id="945553.A0A0D2Q1F6"/>
<dbReference type="EMBL" id="KN817532">
    <property type="protein sequence ID" value="KJA25365.1"/>
    <property type="molecule type" value="Genomic_DNA"/>
</dbReference>
<dbReference type="Gene3D" id="1.10.630.10">
    <property type="entry name" value="Cytochrome P450"/>
    <property type="match status" value="1"/>
</dbReference>
<proteinExistence type="predicted"/>
<keyword evidence="1 5" id="KW-0479">Metal-binding</keyword>
<dbReference type="Proteomes" id="UP000054270">
    <property type="component" value="Unassembled WGS sequence"/>
</dbReference>
<dbReference type="GO" id="GO:0006979">
    <property type="term" value="P:response to oxidative stress"/>
    <property type="evidence" value="ECO:0007669"/>
    <property type="project" value="InterPro"/>
</dbReference>
<dbReference type="InterPro" id="IPR036396">
    <property type="entry name" value="Cyt_P450_sf"/>
</dbReference>
<dbReference type="InterPro" id="IPR037120">
    <property type="entry name" value="Haem_peroxidase_sf_animal"/>
</dbReference>
<dbReference type="PANTHER" id="PTHR11903">
    <property type="entry name" value="PROSTAGLANDIN G/H SYNTHASE"/>
    <property type="match status" value="1"/>
</dbReference>
<evidence type="ECO:0000256" key="3">
    <source>
        <dbReference type="ARBA" id="ARBA00023002"/>
    </source>
</evidence>
<dbReference type="GO" id="GO:0051213">
    <property type="term" value="F:dioxygenase activity"/>
    <property type="evidence" value="ECO:0007669"/>
    <property type="project" value="UniProtKB-KW"/>
</dbReference>
<name>A0A0D2Q1F6_HYPSF</name>
<organism evidence="7 8">
    <name type="scientific">Hypholoma sublateritium (strain FD-334 SS-4)</name>
    <dbReference type="NCBI Taxonomy" id="945553"/>
    <lineage>
        <taxon>Eukaryota</taxon>
        <taxon>Fungi</taxon>
        <taxon>Dikarya</taxon>
        <taxon>Basidiomycota</taxon>
        <taxon>Agaricomycotina</taxon>
        <taxon>Agaricomycetes</taxon>
        <taxon>Agaricomycetidae</taxon>
        <taxon>Agaricales</taxon>
        <taxon>Agaricineae</taxon>
        <taxon>Strophariaceae</taxon>
        <taxon>Hypholoma</taxon>
    </lineage>
</organism>
<evidence type="ECO:0000256" key="1">
    <source>
        <dbReference type="ARBA" id="ARBA00022723"/>
    </source>
</evidence>